<keyword evidence="4" id="KW-0732">Signal</keyword>
<keyword evidence="3" id="KW-0326">Glycosidase</keyword>
<comment type="caution">
    <text evidence="5">The sequence shown here is derived from an EMBL/GenBank/DDBJ whole genome shotgun (WGS) entry which is preliminary data.</text>
</comment>
<evidence type="ECO:0008006" key="7">
    <source>
        <dbReference type="Google" id="ProtNLM"/>
    </source>
</evidence>
<dbReference type="PANTHER" id="PTHR11440">
    <property type="entry name" value="LECITHIN-CHOLESTEROL ACYLTRANSFERASE-RELATED"/>
    <property type="match status" value="1"/>
</dbReference>
<dbReference type="Gene3D" id="3.40.50.1820">
    <property type="entry name" value="alpha/beta hydrolase"/>
    <property type="match status" value="1"/>
</dbReference>
<organism evidence="5 6">
    <name type="scientific">Candidatus Roizmanbacteria bacterium RIFCSPHIGHO2_01_FULL_39_12c</name>
    <dbReference type="NCBI Taxonomy" id="1802031"/>
    <lineage>
        <taxon>Bacteria</taxon>
        <taxon>Candidatus Roizmaniibacteriota</taxon>
    </lineage>
</organism>
<evidence type="ECO:0000313" key="6">
    <source>
        <dbReference type="Proteomes" id="UP000177208"/>
    </source>
</evidence>
<evidence type="ECO:0000313" key="5">
    <source>
        <dbReference type="EMBL" id="OGK17349.1"/>
    </source>
</evidence>
<evidence type="ECO:0000256" key="1">
    <source>
        <dbReference type="ARBA" id="ARBA00009865"/>
    </source>
</evidence>
<feature type="signal peptide" evidence="4">
    <location>
        <begin position="1"/>
        <end position="23"/>
    </location>
</feature>
<accession>A0A1F7GEP7</accession>
<dbReference type="InterPro" id="IPR006710">
    <property type="entry name" value="Glyco_hydro_43"/>
</dbReference>
<protein>
    <recommendedName>
        <fullName evidence="7">PGAP1 family protein</fullName>
    </recommendedName>
</protein>
<evidence type="ECO:0000256" key="3">
    <source>
        <dbReference type="ARBA" id="ARBA00023295"/>
    </source>
</evidence>
<reference evidence="5 6" key="1">
    <citation type="journal article" date="2016" name="Nat. Commun.">
        <title>Thousands of microbial genomes shed light on interconnected biogeochemical processes in an aquifer system.</title>
        <authorList>
            <person name="Anantharaman K."/>
            <person name="Brown C.T."/>
            <person name="Hug L.A."/>
            <person name="Sharon I."/>
            <person name="Castelle C.J."/>
            <person name="Probst A.J."/>
            <person name="Thomas B.C."/>
            <person name="Singh A."/>
            <person name="Wilkins M.J."/>
            <person name="Karaoz U."/>
            <person name="Brodie E.L."/>
            <person name="Williams K.H."/>
            <person name="Hubbard S.S."/>
            <person name="Banfield J.F."/>
        </authorList>
    </citation>
    <scope>NUCLEOTIDE SEQUENCE [LARGE SCALE GENOMIC DNA]</scope>
</reference>
<sequence length="907" mass="102197">MLKKLILLLLFISALFLVRPSHAFAPFLNSPQNPLPFSNSLPNWTEIGQYQPTVIYENGVFRMWYASYSGSAFKLVSATSNDGISWTRQSLLDLYPGFDNHDPFVLKTSGGYSMYFVASTNVGSQNFKIYKIDSADGVGFDINSRQLVLQPTGPLEQNILSAPFVITENNTYFLFYLCNGSQGFRICMATSNDGISWERCANNPVIGQSSNDPALLIKDGKKYLYFQSSTGISQAESSENLACGMTWSNFQTVGAYPNVGPSIIDREGLLYLYYSGSTPGGWRIFLATSDNQISPTPTPISLPTPTPTPTKNKIIIIPGLLASWNKEAMLHNQQVGVNDWNLLPFVKEYDGIIRSLENLNYAEKDDFYIFAYDWRKDLIQITDSLQLYLSENNLNGSELDMVGHSLGGLIARIYRQRFPPDNINKIITSGSPHQGAAYVYKLVEAGDLDRDNTLAWLMQKLLLMINKNKSMSDKKTINSVFPITKDLLPIYNFLFDNLGNEVNIQDMQIKNNTLLNFSTTFPQIFPQLATIAGDKSNKTLFGFKVRKRTILDHLFNNYPDGRPVKKLYNLGDSTVLKTSALSGNNQVSFPFDHSEIIYKTPAIGAILSELNIAYSPNQIVEGGPTKITPSMIFAILSPATILVEFQGQVYEETDGLVFIENAKKGNYRLKVKGRRPGGRYTVIVGQVGYKQDKWFKIYGDINKFLPLLQIETFTISFDPDNLKTYPVDYGNIHSLIRLLLHKLKYLKEDCSVEPHISSSIDLIKGRFENNLDNFSNLTRFSLFKDHADFINLFTGSSRTCRYDTFETLDLLESLYENLSLFQKYSPHKSVLQKKLSSLDRSFNAGAVYLLDLKNKGVDIEEKALILLQMQEKLEKAREALDESGLPLAEITLLSAEKLNNLIKQTKY</sequence>
<dbReference type="Proteomes" id="UP000177208">
    <property type="component" value="Unassembled WGS sequence"/>
</dbReference>
<feature type="chain" id="PRO_5009529169" description="PGAP1 family protein" evidence="4">
    <location>
        <begin position="24"/>
        <end position="907"/>
    </location>
</feature>
<dbReference type="InterPro" id="IPR029058">
    <property type="entry name" value="AB_hydrolase_fold"/>
</dbReference>
<dbReference type="SUPFAM" id="SSF53474">
    <property type="entry name" value="alpha/beta-Hydrolases"/>
    <property type="match status" value="1"/>
</dbReference>
<dbReference type="GO" id="GO:0004553">
    <property type="term" value="F:hydrolase activity, hydrolyzing O-glycosyl compounds"/>
    <property type="evidence" value="ECO:0007669"/>
    <property type="project" value="InterPro"/>
</dbReference>
<evidence type="ECO:0000256" key="4">
    <source>
        <dbReference type="SAM" id="SignalP"/>
    </source>
</evidence>
<name>A0A1F7GEP7_9BACT</name>
<comment type="similarity">
    <text evidence="1">Belongs to the glycosyl hydrolase 43 family.</text>
</comment>
<dbReference type="Gene3D" id="2.115.10.20">
    <property type="entry name" value="Glycosyl hydrolase domain, family 43"/>
    <property type="match status" value="2"/>
</dbReference>
<dbReference type="InterPro" id="IPR023296">
    <property type="entry name" value="Glyco_hydro_beta-prop_sf"/>
</dbReference>
<dbReference type="Pfam" id="PF04616">
    <property type="entry name" value="Glyco_hydro_43"/>
    <property type="match status" value="1"/>
</dbReference>
<keyword evidence="2" id="KW-0378">Hydrolase</keyword>
<dbReference type="EMBL" id="MFZG01000009">
    <property type="protein sequence ID" value="OGK17349.1"/>
    <property type="molecule type" value="Genomic_DNA"/>
</dbReference>
<dbReference type="Pfam" id="PF02089">
    <property type="entry name" value="Palm_thioest"/>
    <property type="match status" value="1"/>
</dbReference>
<dbReference type="AlphaFoldDB" id="A0A1F7GEP7"/>
<evidence type="ECO:0000256" key="2">
    <source>
        <dbReference type="ARBA" id="ARBA00022801"/>
    </source>
</evidence>
<dbReference type="SUPFAM" id="SSF75005">
    <property type="entry name" value="Arabinanase/levansucrase/invertase"/>
    <property type="match status" value="2"/>
</dbReference>
<proteinExistence type="inferred from homology"/>
<dbReference type="GO" id="GO:0005975">
    <property type="term" value="P:carbohydrate metabolic process"/>
    <property type="evidence" value="ECO:0007669"/>
    <property type="project" value="InterPro"/>
</dbReference>
<gene>
    <name evidence="5" type="ORF">A2774_04080</name>
</gene>